<dbReference type="EMBL" id="CM037159">
    <property type="protein sequence ID" value="KAH7866726.1"/>
    <property type="molecule type" value="Genomic_DNA"/>
</dbReference>
<gene>
    <name evidence="1" type="ORF">Vadar_024107</name>
</gene>
<evidence type="ECO:0000313" key="2">
    <source>
        <dbReference type="Proteomes" id="UP000828048"/>
    </source>
</evidence>
<sequence length="300" mass="33680">MKRASSQPILIYCKESDYEEVMEKVQFQEMAGKDRGGGRGEDEDEFDDMADQVTCISLHKREPIKRGEGELSWDSDMWRQEQKTRATRLEKQLKARWALEDQIEDQLNRFHAHYNRATAPTRLKDVAQLLMPKGTPAYEMAALSWFGDWRPTAIVGLLRSMAHSSSSLSEPMGLEEALSQLIHEIGIEEAVLDEEMAEIQANCVLHLPFGPAGSVNNRAAGPALARVQSEFKKIHRVITKAQNLRFRALELAVKKVLCQTDAAEFLVAFVGIQDLIHQIAAQQKLRKGPVSVPLKALGCS</sequence>
<comment type="caution">
    <text evidence="1">The sequence shown here is derived from an EMBL/GenBank/DDBJ whole genome shotgun (WGS) entry which is preliminary data.</text>
</comment>
<dbReference type="Proteomes" id="UP000828048">
    <property type="component" value="Chromosome 9"/>
</dbReference>
<reference evidence="1 2" key="1">
    <citation type="journal article" date="2021" name="Hortic Res">
        <title>High-quality reference genome and annotation aids understanding of berry development for evergreen blueberry (Vaccinium darrowii).</title>
        <authorList>
            <person name="Yu J."/>
            <person name="Hulse-Kemp A.M."/>
            <person name="Babiker E."/>
            <person name="Staton M."/>
        </authorList>
    </citation>
    <scope>NUCLEOTIDE SEQUENCE [LARGE SCALE GENOMIC DNA]</scope>
    <source>
        <strain evidence="2">cv. NJ 8807/NJ 8810</strain>
        <tissue evidence="1">Young leaf</tissue>
    </source>
</reference>
<keyword evidence="2" id="KW-1185">Reference proteome</keyword>
<evidence type="ECO:0000313" key="1">
    <source>
        <dbReference type="EMBL" id="KAH7866726.1"/>
    </source>
</evidence>
<proteinExistence type="predicted"/>
<name>A0ACB7ZMH7_9ERIC</name>
<accession>A0ACB7ZMH7</accession>
<protein>
    <submittedName>
        <fullName evidence="1">Uncharacterized protein</fullName>
    </submittedName>
</protein>
<organism evidence="1 2">
    <name type="scientific">Vaccinium darrowii</name>
    <dbReference type="NCBI Taxonomy" id="229202"/>
    <lineage>
        <taxon>Eukaryota</taxon>
        <taxon>Viridiplantae</taxon>
        <taxon>Streptophyta</taxon>
        <taxon>Embryophyta</taxon>
        <taxon>Tracheophyta</taxon>
        <taxon>Spermatophyta</taxon>
        <taxon>Magnoliopsida</taxon>
        <taxon>eudicotyledons</taxon>
        <taxon>Gunneridae</taxon>
        <taxon>Pentapetalae</taxon>
        <taxon>asterids</taxon>
        <taxon>Ericales</taxon>
        <taxon>Ericaceae</taxon>
        <taxon>Vaccinioideae</taxon>
        <taxon>Vaccinieae</taxon>
        <taxon>Vaccinium</taxon>
    </lineage>
</organism>